<keyword evidence="3" id="KW-1185">Reference proteome</keyword>
<evidence type="ECO:0000313" key="3">
    <source>
        <dbReference type="Proteomes" id="UP000717995"/>
    </source>
</evidence>
<keyword evidence="2" id="KW-0418">Kinase</keyword>
<protein>
    <submittedName>
        <fullName evidence="2">3-phosphoglycerate kinase</fullName>
    </submittedName>
</protein>
<evidence type="ECO:0000256" key="1">
    <source>
        <dbReference type="SAM" id="SignalP"/>
    </source>
</evidence>
<feature type="chain" id="PRO_5046699109" evidence="1">
    <location>
        <begin position="19"/>
        <end position="106"/>
    </location>
</feature>
<comment type="caution">
    <text evidence="2">The sequence shown here is derived from an EMBL/GenBank/DDBJ whole genome shotgun (WGS) entry which is preliminary data.</text>
</comment>
<dbReference type="EMBL" id="JAFEUP010000002">
    <property type="protein sequence ID" value="MBM7060627.1"/>
    <property type="molecule type" value="Genomic_DNA"/>
</dbReference>
<reference evidence="2 3" key="1">
    <citation type="submission" date="2021-02" db="EMBL/GenBank/DDBJ databases">
        <authorList>
            <person name="Lee D.-H."/>
        </authorList>
    </citation>
    <scope>NUCLEOTIDE SEQUENCE [LARGE SCALE GENOMIC DNA]</scope>
    <source>
        <strain evidence="2 3">UL073</strain>
    </source>
</reference>
<name>A0ABS2IC34_9GAMM</name>
<keyword evidence="1" id="KW-0732">Signal</keyword>
<keyword evidence="2" id="KW-0808">Transferase</keyword>
<feature type="signal peptide" evidence="1">
    <location>
        <begin position="1"/>
        <end position="18"/>
    </location>
</feature>
<dbReference type="RefSeq" id="WP_204915742.1">
    <property type="nucleotide sequence ID" value="NZ_JAFEUP010000002.1"/>
</dbReference>
<accession>A0ABS2IC34</accession>
<gene>
    <name evidence="2" type="ORF">JQX08_07885</name>
</gene>
<proteinExistence type="predicted"/>
<dbReference type="GO" id="GO:0016301">
    <property type="term" value="F:kinase activity"/>
    <property type="evidence" value="ECO:0007669"/>
    <property type="project" value="UniProtKB-KW"/>
</dbReference>
<organism evidence="2 3">
    <name type="scientific">Zestomonas insulae</name>
    <dbReference type="NCBI Taxonomy" id="2809017"/>
    <lineage>
        <taxon>Bacteria</taxon>
        <taxon>Pseudomonadati</taxon>
        <taxon>Pseudomonadota</taxon>
        <taxon>Gammaproteobacteria</taxon>
        <taxon>Pseudomonadales</taxon>
        <taxon>Pseudomonadaceae</taxon>
        <taxon>Zestomonas</taxon>
    </lineage>
</organism>
<sequence length="106" mass="11237">MKRFLCGLALLPCAAAMAAFFPIDVTPQLNGVDVSYETTSLTFNSGVMALTNRGSNAAACKAVFNIGPDTPRVRKVTLAPGKSATLTGNFKSQIIRMRIELTCNPA</sequence>
<evidence type="ECO:0000313" key="2">
    <source>
        <dbReference type="EMBL" id="MBM7060627.1"/>
    </source>
</evidence>
<dbReference type="Proteomes" id="UP000717995">
    <property type="component" value="Unassembled WGS sequence"/>
</dbReference>